<organism evidence="2 3">
    <name type="scientific">Rhypophila decipiens</name>
    <dbReference type="NCBI Taxonomy" id="261697"/>
    <lineage>
        <taxon>Eukaryota</taxon>
        <taxon>Fungi</taxon>
        <taxon>Dikarya</taxon>
        <taxon>Ascomycota</taxon>
        <taxon>Pezizomycotina</taxon>
        <taxon>Sordariomycetes</taxon>
        <taxon>Sordariomycetidae</taxon>
        <taxon>Sordariales</taxon>
        <taxon>Naviculisporaceae</taxon>
        <taxon>Rhypophila</taxon>
    </lineage>
</organism>
<keyword evidence="3" id="KW-1185">Reference proteome</keyword>
<evidence type="ECO:0000313" key="2">
    <source>
        <dbReference type="EMBL" id="KAK4211853.1"/>
    </source>
</evidence>
<evidence type="ECO:0000313" key="3">
    <source>
        <dbReference type="Proteomes" id="UP001301769"/>
    </source>
</evidence>
<reference evidence="2" key="2">
    <citation type="submission" date="2023-05" db="EMBL/GenBank/DDBJ databases">
        <authorList>
            <consortium name="Lawrence Berkeley National Laboratory"/>
            <person name="Steindorff A."/>
            <person name="Hensen N."/>
            <person name="Bonometti L."/>
            <person name="Westerberg I."/>
            <person name="Brannstrom I.O."/>
            <person name="Guillou S."/>
            <person name="Cros-Aarteil S."/>
            <person name="Calhoun S."/>
            <person name="Haridas S."/>
            <person name="Kuo A."/>
            <person name="Mondo S."/>
            <person name="Pangilinan J."/>
            <person name="Riley R."/>
            <person name="Labutti K."/>
            <person name="Andreopoulos B."/>
            <person name="Lipzen A."/>
            <person name="Chen C."/>
            <person name="Yanf M."/>
            <person name="Daum C."/>
            <person name="Ng V."/>
            <person name="Clum A."/>
            <person name="Ohm R."/>
            <person name="Martin F."/>
            <person name="Silar P."/>
            <person name="Natvig D."/>
            <person name="Lalanne C."/>
            <person name="Gautier V."/>
            <person name="Ament-Velasquez S.L."/>
            <person name="Kruys A."/>
            <person name="Hutchinson M.I."/>
            <person name="Powell A.J."/>
            <person name="Barry K."/>
            <person name="Miller A.N."/>
            <person name="Grigoriev I.V."/>
            <person name="Debuchy R."/>
            <person name="Gladieux P."/>
            <person name="Thoren M.H."/>
            <person name="Johannesson H."/>
        </authorList>
    </citation>
    <scope>NUCLEOTIDE SEQUENCE</scope>
    <source>
        <strain evidence="2">PSN293</strain>
    </source>
</reference>
<dbReference type="Proteomes" id="UP001301769">
    <property type="component" value="Unassembled WGS sequence"/>
</dbReference>
<protein>
    <recommendedName>
        <fullName evidence="4">PPPDE domain-containing protein</fullName>
    </recommendedName>
</protein>
<accession>A0AAN7B5Q0</accession>
<gene>
    <name evidence="2" type="ORF">QBC37DRAFT_426059</name>
</gene>
<feature type="compositionally biased region" description="Polar residues" evidence="1">
    <location>
        <begin position="28"/>
        <end position="40"/>
    </location>
</feature>
<sequence length="321" mass="35333">MGLFSSDKKEKKREAKARAVMEAEATQEAGNKNSSENGENTGADGDAKEDKSSSMGFIKSLWKGGIEKGKEELANGIVKGKAKMEEALGLGKKPNVVPSGKPNIKGPYRPVYIGWHPVAGFAGQWFAEKSGLGRKITEKINSYPDPTQHWAIIVGDYVHQLWMDEQLHVIYTNEKVTDQEWRKFEVGKTSFNDEALRQAGEMVIYNMREKRPAYNLISNNCQNFAVLMLEAIQAGARREFATTYAIYQRATGEGTVAELFDVTQEDDEEDAKQNAQAGGKTAAVQNAQIVMDENTTKLDAHNPKVSGSGKDQGHGGKLHCC</sequence>
<evidence type="ECO:0008006" key="4">
    <source>
        <dbReference type="Google" id="ProtNLM"/>
    </source>
</evidence>
<evidence type="ECO:0000256" key="1">
    <source>
        <dbReference type="SAM" id="MobiDB-lite"/>
    </source>
</evidence>
<feature type="region of interest" description="Disordered" evidence="1">
    <location>
        <begin position="1"/>
        <end position="52"/>
    </location>
</feature>
<proteinExistence type="predicted"/>
<name>A0AAN7B5Q0_9PEZI</name>
<dbReference type="EMBL" id="MU858139">
    <property type="protein sequence ID" value="KAK4211853.1"/>
    <property type="molecule type" value="Genomic_DNA"/>
</dbReference>
<feature type="region of interest" description="Disordered" evidence="1">
    <location>
        <begin position="298"/>
        <end position="321"/>
    </location>
</feature>
<feature type="compositionally biased region" description="Basic and acidic residues" evidence="1">
    <location>
        <begin position="1"/>
        <end position="21"/>
    </location>
</feature>
<reference evidence="2" key="1">
    <citation type="journal article" date="2023" name="Mol. Phylogenet. Evol.">
        <title>Genome-scale phylogeny and comparative genomics of the fungal order Sordariales.</title>
        <authorList>
            <person name="Hensen N."/>
            <person name="Bonometti L."/>
            <person name="Westerberg I."/>
            <person name="Brannstrom I.O."/>
            <person name="Guillou S."/>
            <person name="Cros-Aarteil S."/>
            <person name="Calhoun S."/>
            <person name="Haridas S."/>
            <person name="Kuo A."/>
            <person name="Mondo S."/>
            <person name="Pangilinan J."/>
            <person name="Riley R."/>
            <person name="LaButti K."/>
            <person name="Andreopoulos B."/>
            <person name="Lipzen A."/>
            <person name="Chen C."/>
            <person name="Yan M."/>
            <person name="Daum C."/>
            <person name="Ng V."/>
            <person name="Clum A."/>
            <person name="Steindorff A."/>
            <person name="Ohm R.A."/>
            <person name="Martin F."/>
            <person name="Silar P."/>
            <person name="Natvig D.O."/>
            <person name="Lalanne C."/>
            <person name="Gautier V."/>
            <person name="Ament-Velasquez S.L."/>
            <person name="Kruys A."/>
            <person name="Hutchinson M.I."/>
            <person name="Powell A.J."/>
            <person name="Barry K."/>
            <person name="Miller A.N."/>
            <person name="Grigoriev I.V."/>
            <person name="Debuchy R."/>
            <person name="Gladieux P."/>
            <person name="Hiltunen Thoren M."/>
            <person name="Johannesson H."/>
        </authorList>
    </citation>
    <scope>NUCLEOTIDE SEQUENCE</scope>
    <source>
        <strain evidence="2">PSN293</strain>
    </source>
</reference>
<comment type="caution">
    <text evidence="2">The sequence shown here is derived from an EMBL/GenBank/DDBJ whole genome shotgun (WGS) entry which is preliminary data.</text>
</comment>
<dbReference type="AlphaFoldDB" id="A0AAN7B5Q0"/>